<evidence type="ECO:0000313" key="2">
    <source>
        <dbReference type="EMBL" id="MYL84265.1"/>
    </source>
</evidence>
<dbReference type="Proteomes" id="UP000482487">
    <property type="component" value="Unassembled WGS sequence"/>
</dbReference>
<dbReference type="AlphaFoldDB" id="A0A7C9IMF6"/>
<keyword evidence="3" id="KW-1185">Reference proteome</keyword>
<evidence type="ECO:0000313" key="3">
    <source>
        <dbReference type="Proteomes" id="UP000482487"/>
    </source>
</evidence>
<gene>
    <name evidence="2" type="ORF">GTA51_14125</name>
</gene>
<dbReference type="OrthoDB" id="5452211at2"/>
<dbReference type="RefSeq" id="WP_160962124.1">
    <property type="nucleotide sequence ID" value="NZ_WVUD01000028.1"/>
</dbReference>
<feature type="chain" id="PRO_5028840131" evidence="1">
    <location>
        <begin position="23"/>
        <end position="167"/>
    </location>
</feature>
<name>A0A7C9IMF6_9BACT</name>
<protein>
    <submittedName>
        <fullName evidence="2">Uncharacterized protein</fullName>
    </submittedName>
</protein>
<evidence type="ECO:0000256" key="1">
    <source>
        <dbReference type="SAM" id="SignalP"/>
    </source>
</evidence>
<sequence length="167" mass="18557">MRSFIFVAFFILATLCSSNAQAFECGKLDFGAKLSDIDDGNFVFYGEKEGVSYYNYVGTCRLPVHKKASPSIAYAFIDGKYYARIIRAVGRDKNEIISDMKANFCTPIVVKEDGDSSLYTCDLPNDIEFKFKYNNKTGEARTAAYSKTLRKTIGKSGQADPAELPAK</sequence>
<keyword evidence="1" id="KW-0732">Signal</keyword>
<reference evidence="2 3" key="1">
    <citation type="submission" date="2020-01" db="EMBL/GenBank/DDBJ databases">
        <title>Genome sequence of Desulfovibrio aerotolerans DSM 16695(T).</title>
        <authorList>
            <person name="Karnachuk O."/>
            <person name="Avakyan M."/>
            <person name="Mardanov A."/>
            <person name="Kadnikov V."/>
            <person name="Ravin N."/>
        </authorList>
    </citation>
    <scope>NUCLEOTIDE SEQUENCE [LARGE SCALE GENOMIC DNA]</scope>
    <source>
        <strain evidence="2 3">DSM 16695</strain>
    </source>
</reference>
<accession>A0A7C9IMF6</accession>
<comment type="caution">
    <text evidence="2">The sequence shown here is derived from an EMBL/GenBank/DDBJ whole genome shotgun (WGS) entry which is preliminary data.</text>
</comment>
<feature type="signal peptide" evidence="1">
    <location>
        <begin position="1"/>
        <end position="22"/>
    </location>
</feature>
<dbReference type="EMBL" id="WVUD01000028">
    <property type="protein sequence ID" value="MYL84265.1"/>
    <property type="molecule type" value="Genomic_DNA"/>
</dbReference>
<proteinExistence type="predicted"/>
<organism evidence="2 3">
    <name type="scientific">Solidesulfovibrio aerotolerans</name>
    <dbReference type="NCBI Taxonomy" id="295255"/>
    <lineage>
        <taxon>Bacteria</taxon>
        <taxon>Pseudomonadati</taxon>
        <taxon>Thermodesulfobacteriota</taxon>
        <taxon>Desulfovibrionia</taxon>
        <taxon>Desulfovibrionales</taxon>
        <taxon>Desulfovibrionaceae</taxon>
        <taxon>Solidesulfovibrio</taxon>
    </lineage>
</organism>